<dbReference type="InterPro" id="IPR018531">
    <property type="entry name" value="DUF1993"/>
</dbReference>
<evidence type="ECO:0000313" key="1">
    <source>
        <dbReference type="EMBL" id="KOS20013.1"/>
    </source>
</evidence>
<dbReference type="Proteomes" id="UP000053831">
    <property type="component" value="Unassembled WGS sequence"/>
</dbReference>
<reference evidence="1 2" key="1">
    <citation type="submission" date="2015-07" db="EMBL/GenBank/DDBJ databases">
        <title>The genome of the fungus Escovopsis weberi, a specialized disease agent of ant agriculture.</title>
        <authorList>
            <person name="de Man T.J."/>
            <person name="Stajich J.E."/>
            <person name="Kubicek C.P."/>
            <person name="Chenthamara K."/>
            <person name="Atanasova L."/>
            <person name="Druzhinina I.S."/>
            <person name="Birnbaum S."/>
            <person name="Barribeau S.M."/>
            <person name="Teiling C."/>
            <person name="Suen G."/>
            <person name="Currie C."/>
            <person name="Gerardo N.M."/>
        </authorList>
    </citation>
    <scope>NUCLEOTIDE SEQUENCE [LARGE SCALE GENOMIC DNA]</scope>
</reference>
<dbReference type="STRING" id="150374.A0A0M9VUK4"/>
<dbReference type="AlphaFoldDB" id="A0A0M9VUK4"/>
<dbReference type="Pfam" id="PF09351">
    <property type="entry name" value="DUF1993"/>
    <property type="match status" value="1"/>
</dbReference>
<dbReference type="PANTHER" id="PTHR36922">
    <property type="entry name" value="BLL2446 PROTEIN"/>
    <property type="match status" value="1"/>
</dbReference>
<sequence length="139" mass="15399">MSSSLYDSTILQSKACFLTLKHILTVAEQDPAASRFPDARLCDDMKPLTFQIYSASNHCEKLIARLTGREWTLWNDDLTGFADMHERIAIILDRLAQVDRETVDAQGPVTKSTAWGPNGLNVTVMTGEAFAHGFGLRPS</sequence>
<accession>A0A0M9VUK4</accession>
<gene>
    <name evidence="1" type="ORF">ESCO_005819</name>
</gene>
<dbReference type="OrthoDB" id="3724345at2759"/>
<dbReference type="Gene3D" id="1.20.120.450">
    <property type="entry name" value="dinb family like domain"/>
    <property type="match status" value="1"/>
</dbReference>
<dbReference type="EMBL" id="LGSR01000019">
    <property type="protein sequence ID" value="KOS20013.1"/>
    <property type="molecule type" value="Genomic_DNA"/>
</dbReference>
<protein>
    <submittedName>
        <fullName evidence="1">Uncharacterized protein</fullName>
    </submittedName>
</protein>
<dbReference type="SUPFAM" id="SSF109854">
    <property type="entry name" value="DinB/YfiT-like putative metalloenzymes"/>
    <property type="match status" value="1"/>
</dbReference>
<proteinExistence type="predicted"/>
<name>A0A0M9VUK4_ESCWE</name>
<comment type="caution">
    <text evidence="1">The sequence shown here is derived from an EMBL/GenBank/DDBJ whole genome shotgun (WGS) entry which is preliminary data.</text>
</comment>
<organism evidence="1 2">
    <name type="scientific">Escovopsis weberi</name>
    <dbReference type="NCBI Taxonomy" id="150374"/>
    <lineage>
        <taxon>Eukaryota</taxon>
        <taxon>Fungi</taxon>
        <taxon>Dikarya</taxon>
        <taxon>Ascomycota</taxon>
        <taxon>Pezizomycotina</taxon>
        <taxon>Sordariomycetes</taxon>
        <taxon>Hypocreomycetidae</taxon>
        <taxon>Hypocreales</taxon>
        <taxon>Hypocreaceae</taxon>
        <taxon>Escovopsis</taxon>
    </lineage>
</organism>
<keyword evidence="2" id="KW-1185">Reference proteome</keyword>
<dbReference type="InterPro" id="IPR034660">
    <property type="entry name" value="DinB/YfiT-like"/>
</dbReference>
<evidence type="ECO:0000313" key="2">
    <source>
        <dbReference type="Proteomes" id="UP000053831"/>
    </source>
</evidence>
<dbReference type="PANTHER" id="PTHR36922:SF1">
    <property type="entry name" value="DUF1993 DOMAIN-CONTAINING PROTEIN"/>
    <property type="match status" value="1"/>
</dbReference>